<reference evidence="3" key="2">
    <citation type="submission" date="2008-08" db="EMBL/GenBank/DDBJ databases">
        <authorList>
            <consortium name="Diatom Consortium"/>
            <person name="Grigoriev I."/>
            <person name="Grimwood J."/>
            <person name="Kuo A."/>
            <person name="Otillar R.P."/>
            <person name="Salamov A."/>
            <person name="Detter J.C."/>
            <person name="Lindquist E."/>
            <person name="Shapiro H."/>
            <person name="Lucas S."/>
            <person name="Glavina del Rio T."/>
            <person name="Pitluck S."/>
            <person name="Rokhsar D."/>
            <person name="Bowler C."/>
        </authorList>
    </citation>
    <scope>GENOME REANNOTATION</scope>
    <source>
        <strain evidence="3">CCAP 1055/1</strain>
    </source>
</reference>
<evidence type="ECO:0000256" key="1">
    <source>
        <dbReference type="SAM" id="SignalP"/>
    </source>
</evidence>
<sequence length="587" mass="63461">MIFRITFLLFFALSLNTASAASKAEQKQKSFSVLDFLQDPVAQETARFDASQHQRQRRELQESPACGDQITTITAGEIKQIAALLLGNVLAGDLAAFGEVALAAIDQVIVYDLQAVKICSSCIETNILTAVEPWRSAEGFGSYNTYCNEGIFGFDAQHSSVMFLPLDRETGLPVSGNLRGVMAMHGLLLENRDAPSEILPANLTESLVATGPEAFFFMIIAFLESLVASSAGAVSLMPDFLGSGESALTHNRTISVPQFYMQSAAQAYFGAQSYLDKHTNGCTKMYNEWNVVGSSDGGFGSIPAAKALQALDNRILNVFAGAPYLDANVQLRFIFDTYLSGFFSPDKDNSFLQLFIPLLGFTGSIESPGYPNTGTGQKFVDASQLAAVTKWMANPSPLGPTELATIVPFPALDILNKDLVEMYQTAIVTNVTNPCLEGLFSNKTDKLCDVINEGSLFSILQSFDIQTQLCYSQEDTLNTRDNFIPELFENSLVSEVTSLLHGILPITGDHLKATFLCKINPISFFAMNGPATTNPPVLTTTIDGDELANYLKASGPRTISTITSSGGVKMGFSILSTVLLLAYFPFV</sequence>
<dbReference type="PaxDb" id="2850-Phatr44991"/>
<dbReference type="HOGENOM" id="CLU_487037_0_0_1"/>
<dbReference type="OrthoDB" id="56459at2759"/>
<reference evidence="2 3" key="1">
    <citation type="journal article" date="2008" name="Nature">
        <title>The Phaeodactylum genome reveals the evolutionary history of diatom genomes.</title>
        <authorList>
            <person name="Bowler C."/>
            <person name="Allen A.E."/>
            <person name="Badger J.H."/>
            <person name="Grimwood J."/>
            <person name="Jabbari K."/>
            <person name="Kuo A."/>
            <person name="Maheswari U."/>
            <person name="Martens C."/>
            <person name="Maumus F."/>
            <person name="Otillar R.P."/>
            <person name="Rayko E."/>
            <person name="Salamov A."/>
            <person name="Vandepoele K."/>
            <person name="Beszteri B."/>
            <person name="Gruber A."/>
            <person name="Heijde M."/>
            <person name="Katinka M."/>
            <person name="Mock T."/>
            <person name="Valentin K."/>
            <person name="Verret F."/>
            <person name="Berges J.A."/>
            <person name="Brownlee C."/>
            <person name="Cadoret J.P."/>
            <person name="Chiovitti A."/>
            <person name="Choi C.J."/>
            <person name="Coesel S."/>
            <person name="De Martino A."/>
            <person name="Detter J.C."/>
            <person name="Durkin C."/>
            <person name="Falciatore A."/>
            <person name="Fournet J."/>
            <person name="Haruta M."/>
            <person name="Huysman M.J."/>
            <person name="Jenkins B.D."/>
            <person name="Jiroutova K."/>
            <person name="Jorgensen R.E."/>
            <person name="Joubert Y."/>
            <person name="Kaplan A."/>
            <person name="Kroger N."/>
            <person name="Kroth P.G."/>
            <person name="La Roche J."/>
            <person name="Lindquist E."/>
            <person name="Lommer M."/>
            <person name="Martin-Jezequel V."/>
            <person name="Lopez P.J."/>
            <person name="Lucas S."/>
            <person name="Mangogna M."/>
            <person name="McGinnis K."/>
            <person name="Medlin L.K."/>
            <person name="Montsant A."/>
            <person name="Oudot-Le Secq M.P."/>
            <person name="Napoli C."/>
            <person name="Obornik M."/>
            <person name="Parker M.S."/>
            <person name="Petit J.L."/>
            <person name="Porcel B.M."/>
            <person name="Poulsen N."/>
            <person name="Robison M."/>
            <person name="Rychlewski L."/>
            <person name="Rynearson T.A."/>
            <person name="Schmutz J."/>
            <person name="Shapiro H."/>
            <person name="Siaut M."/>
            <person name="Stanley M."/>
            <person name="Sussman M.R."/>
            <person name="Taylor A.R."/>
            <person name="Vardi A."/>
            <person name="von Dassow P."/>
            <person name="Vyverman W."/>
            <person name="Willis A."/>
            <person name="Wyrwicz L.S."/>
            <person name="Rokhsar D.S."/>
            <person name="Weissenbach J."/>
            <person name="Armbrust E.V."/>
            <person name="Green B.R."/>
            <person name="Van de Peer Y."/>
            <person name="Grigoriev I.V."/>
        </authorList>
    </citation>
    <scope>NUCLEOTIDE SEQUENCE [LARGE SCALE GENOMIC DNA]</scope>
    <source>
        <strain evidence="2 3">CCAP 1055/1</strain>
    </source>
</reference>
<dbReference type="InterPro" id="IPR029058">
    <property type="entry name" value="AB_hydrolase_fold"/>
</dbReference>
<evidence type="ECO:0000313" key="2">
    <source>
        <dbReference type="EMBL" id="EEC49574.1"/>
    </source>
</evidence>
<dbReference type="EMBL" id="CM000608">
    <property type="protein sequence ID" value="EEC49574.1"/>
    <property type="molecule type" value="Genomic_DNA"/>
</dbReference>
<evidence type="ECO:0000313" key="3">
    <source>
        <dbReference type="Proteomes" id="UP000000759"/>
    </source>
</evidence>
<proteinExistence type="predicted"/>
<protein>
    <submittedName>
        <fullName evidence="2">Uncharacterized protein</fullName>
    </submittedName>
</protein>
<accession>B7FV72</accession>
<dbReference type="Gene3D" id="3.40.50.1820">
    <property type="entry name" value="alpha/beta hydrolase"/>
    <property type="match status" value="1"/>
</dbReference>
<dbReference type="Proteomes" id="UP000000759">
    <property type="component" value="Chromosome 5"/>
</dbReference>
<dbReference type="GeneID" id="7199664"/>
<organism evidence="2 3">
    <name type="scientific">Phaeodactylum tricornutum (strain CCAP 1055/1)</name>
    <dbReference type="NCBI Taxonomy" id="556484"/>
    <lineage>
        <taxon>Eukaryota</taxon>
        <taxon>Sar</taxon>
        <taxon>Stramenopiles</taxon>
        <taxon>Ochrophyta</taxon>
        <taxon>Bacillariophyta</taxon>
        <taxon>Bacillariophyceae</taxon>
        <taxon>Bacillariophycidae</taxon>
        <taxon>Naviculales</taxon>
        <taxon>Phaeodactylaceae</taxon>
        <taxon>Phaeodactylum</taxon>
    </lineage>
</organism>
<dbReference type="AlphaFoldDB" id="B7FV72"/>
<feature type="signal peptide" evidence="1">
    <location>
        <begin position="1"/>
        <end position="20"/>
    </location>
</feature>
<dbReference type="RefSeq" id="XP_002178876.1">
    <property type="nucleotide sequence ID" value="XM_002178840.1"/>
</dbReference>
<dbReference type="KEGG" id="pti:PHATRDRAFT_44991"/>
<feature type="chain" id="PRO_5002852719" evidence="1">
    <location>
        <begin position="21"/>
        <end position="587"/>
    </location>
</feature>
<gene>
    <name evidence="2" type="ORF">PHATRDRAFT_44991</name>
</gene>
<dbReference type="InParanoid" id="B7FV72"/>
<keyword evidence="3" id="KW-1185">Reference proteome</keyword>
<name>B7FV72_PHATC</name>
<keyword evidence="1" id="KW-0732">Signal</keyword>